<comment type="function">
    <text evidence="2">Catalyzes the condensation of isopentenyl diphosphate (IPP) with allylic pyrophosphates generating different type of terpenoids.</text>
</comment>
<keyword evidence="2" id="KW-0479">Metal-binding</keyword>
<evidence type="ECO:0000313" key="3">
    <source>
        <dbReference type="EMBL" id="MBM7613695.1"/>
    </source>
</evidence>
<dbReference type="PANTHER" id="PTHR10291:SF0">
    <property type="entry name" value="DEHYDRODOLICHYL DIPHOSPHATE SYNTHASE 2"/>
    <property type="match status" value="1"/>
</dbReference>
<keyword evidence="4" id="KW-1185">Reference proteome</keyword>
<dbReference type="NCBIfam" id="NF011405">
    <property type="entry name" value="PRK14830.1"/>
    <property type="match status" value="1"/>
</dbReference>
<comment type="subunit">
    <text evidence="2">Homodimer.</text>
</comment>
<name>A0ABS2NL76_9FIRM</name>
<feature type="binding site" evidence="2">
    <location>
        <position position="91"/>
    </location>
    <ligand>
        <name>substrate</name>
    </ligand>
</feature>
<evidence type="ECO:0000256" key="2">
    <source>
        <dbReference type="HAMAP-Rule" id="MF_01139"/>
    </source>
</evidence>
<feature type="binding site" evidence="2">
    <location>
        <begin position="216"/>
        <end position="218"/>
    </location>
    <ligand>
        <name>substrate</name>
    </ligand>
</feature>
<dbReference type="SUPFAM" id="SSF64005">
    <property type="entry name" value="Undecaprenyl diphosphate synthase"/>
    <property type="match status" value="1"/>
</dbReference>
<comment type="cofactor">
    <cofactor evidence="2">
        <name>Mg(2+)</name>
        <dbReference type="ChEBI" id="CHEBI:18420"/>
    </cofactor>
    <text evidence="2">Binds 2 magnesium ions per subunit.</text>
</comment>
<dbReference type="Pfam" id="PF01255">
    <property type="entry name" value="Prenyltransf"/>
    <property type="match status" value="1"/>
</dbReference>
<dbReference type="PROSITE" id="PS01066">
    <property type="entry name" value="UPP_SYNTHASE"/>
    <property type="match status" value="1"/>
</dbReference>
<dbReference type="HAMAP" id="MF_01139">
    <property type="entry name" value="ISPT"/>
    <property type="match status" value="1"/>
</dbReference>
<feature type="binding site" evidence="2">
    <location>
        <position position="47"/>
    </location>
    <ligand>
        <name>substrate</name>
    </ligand>
</feature>
<dbReference type="InterPro" id="IPR018520">
    <property type="entry name" value="UPP_synth-like_CS"/>
</dbReference>
<gene>
    <name evidence="3" type="ORF">JOC73_000203</name>
</gene>
<proteinExistence type="inferred from homology"/>
<dbReference type="Proteomes" id="UP001314796">
    <property type="component" value="Unassembled WGS sequence"/>
</dbReference>
<comment type="similarity">
    <text evidence="2">Belongs to the UPP synthase family.</text>
</comment>
<dbReference type="Gene3D" id="3.40.1180.10">
    <property type="entry name" value="Decaprenyl diphosphate synthase-like"/>
    <property type="match status" value="1"/>
</dbReference>
<feature type="binding site" evidence="2">
    <location>
        <position position="229"/>
    </location>
    <ligand>
        <name>Mg(2+)</name>
        <dbReference type="ChEBI" id="CHEBI:18420"/>
    </ligand>
</feature>
<feature type="binding site" evidence="2">
    <location>
        <begin position="87"/>
        <end position="89"/>
    </location>
    <ligand>
        <name>substrate</name>
    </ligand>
</feature>
<dbReference type="InterPro" id="IPR036424">
    <property type="entry name" value="UPP_synth-like_sf"/>
</dbReference>
<feature type="binding site" evidence="2">
    <location>
        <begin position="43"/>
        <end position="46"/>
    </location>
    <ligand>
        <name>substrate</name>
    </ligand>
</feature>
<evidence type="ECO:0000256" key="1">
    <source>
        <dbReference type="ARBA" id="ARBA00022679"/>
    </source>
</evidence>
<evidence type="ECO:0000313" key="4">
    <source>
        <dbReference type="Proteomes" id="UP001314796"/>
    </source>
</evidence>
<feature type="binding site" evidence="2">
    <location>
        <position position="42"/>
    </location>
    <ligand>
        <name>Mg(2+)</name>
        <dbReference type="ChEBI" id="CHEBI:18420"/>
    </ligand>
</feature>
<keyword evidence="1 2" id="KW-0808">Transferase</keyword>
<sequence length="262" mass="30079">MIEVDDSMDIKKFFTGKEKIDKEFKTSLNPEKIPQHIAIIMDGNGRWAQKRQLPRALGHRAGGEALRGVIETAASIGVKYLSLYAFSTENWSRPESEVTAIMQLLVEFLKKEAMELHENNVKIHTMGDLSRLPGNLDKEVERVMDITKDNTGLVVNIALNYGGRDELLRAFKKIHQDISNGKLTVNHIDESLISNYLDTATIPDPELLIRTSGEFRLSNFMIWQLSYTEFTFPEKYWPDFKGEDLIQAIIDYQNRDRRFGKV</sequence>
<dbReference type="CDD" id="cd00475">
    <property type="entry name" value="Cis_IPPS"/>
    <property type="match status" value="1"/>
</dbReference>
<dbReference type="PANTHER" id="PTHR10291">
    <property type="entry name" value="DEHYDRODOLICHYL DIPHOSPHATE SYNTHASE FAMILY MEMBER"/>
    <property type="match status" value="1"/>
</dbReference>
<feature type="active site" evidence="2">
    <location>
        <position position="42"/>
    </location>
</feature>
<dbReference type="EMBL" id="JAFBEE010000001">
    <property type="protein sequence ID" value="MBM7613695.1"/>
    <property type="molecule type" value="Genomic_DNA"/>
</dbReference>
<dbReference type="InterPro" id="IPR001441">
    <property type="entry name" value="UPP_synth-like"/>
</dbReference>
<accession>A0ABS2NL76</accession>
<dbReference type="EC" id="2.5.1.-" evidence="2"/>
<reference evidence="3 4" key="1">
    <citation type="submission" date="2021-01" db="EMBL/GenBank/DDBJ databases">
        <title>Genomic Encyclopedia of Type Strains, Phase IV (KMG-IV): sequencing the most valuable type-strain genomes for metagenomic binning, comparative biology and taxonomic classification.</title>
        <authorList>
            <person name="Goeker M."/>
        </authorList>
    </citation>
    <scope>NUCLEOTIDE SEQUENCE [LARGE SCALE GENOMIC DNA]</scope>
    <source>
        <strain evidence="3 4">DSM 25890</strain>
    </source>
</reference>
<dbReference type="GO" id="GO:0008834">
    <property type="term" value="F:ditrans,polycis-undecaprenyl-diphosphate synthase [(2E,6E)-farnesyl-diphosphate specific] activity"/>
    <property type="evidence" value="ECO:0007669"/>
    <property type="project" value="UniProtKB-EC"/>
</dbReference>
<feature type="binding site" evidence="2">
    <location>
        <position position="55"/>
    </location>
    <ligand>
        <name>substrate</name>
    </ligand>
</feature>
<feature type="binding site" evidence="2">
    <location>
        <position position="210"/>
    </location>
    <ligand>
        <name>substrate</name>
    </ligand>
</feature>
<feature type="binding site" evidence="2">
    <location>
        <position position="93"/>
    </location>
    <ligand>
        <name>substrate</name>
    </ligand>
</feature>
<comment type="caution">
    <text evidence="3">The sequence shown here is derived from an EMBL/GenBank/DDBJ whole genome shotgun (WGS) entry which is preliminary data.</text>
</comment>
<feature type="binding site" evidence="2">
    <location>
        <position position="59"/>
    </location>
    <ligand>
        <name>substrate</name>
    </ligand>
</feature>
<protein>
    <recommendedName>
        <fullName evidence="2">Isoprenyl transferase</fullName>
        <ecNumber evidence="2">2.5.1.-</ecNumber>
    </recommendedName>
</protein>
<dbReference type="RefSeq" id="WP_243427818.1">
    <property type="nucleotide sequence ID" value="NZ_JAFBEE010000001.1"/>
</dbReference>
<keyword evidence="2" id="KW-0460">Magnesium</keyword>
<dbReference type="NCBIfam" id="TIGR00055">
    <property type="entry name" value="uppS"/>
    <property type="match status" value="1"/>
</dbReference>
<feature type="active site" description="Proton acceptor" evidence="2">
    <location>
        <position position="90"/>
    </location>
</feature>
<organism evidence="3 4">
    <name type="scientific">Alkaliphilus hydrothermalis</name>
    <dbReference type="NCBI Taxonomy" id="1482730"/>
    <lineage>
        <taxon>Bacteria</taxon>
        <taxon>Bacillati</taxon>
        <taxon>Bacillota</taxon>
        <taxon>Clostridia</taxon>
        <taxon>Peptostreptococcales</taxon>
        <taxon>Natronincolaceae</taxon>
        <taxon>Alkaliphilus</taxon>
    </lineage>
</organism>